<keyword evidence="2" id="KW-1185">Reference proteome</keyword>
<protein>
    <submittedName>
        <fullName evidence="1">Uncharacterized protein</fullName>
    </submittedName>
</protein>
<dbReference type="EMBL" id="AVOT02002677">
    <property type="protein sequence ID" value="MBW0471156.1"/>
    <property type="molecule type" value="Genomic_DNA"/>
</dbReference>
<accession>A0A9Q3BUP9</accession>
<evidence type="ECO:0000313" key="2">
    <source>
        <dbReference type="Proteomes" id="UP000765509"/>
    </source>
</evidence>
<dbReference type="AlphaFoldDB" id="A0A9Q3BUP9"/>
<name>A0A9Q3BUP9_9BASI</name>
<proteinExistence type="predicted"/>
<reference evidence="1" key="1">
    <citation type="submission" date="2021-03" db="EMBL/GenBank/DDBJ databases">
        <title>Draft genome sequence of rust myrtle Austropuccinia psidii MF-1, a brazilian biotype.</title>
        <authorList>
            <person name="Quecine M.C."/>
            <person name="Pachon D.M.R."/>
            <person name="Bonatelli M.L."/>
            <person name="Correr F.H."/>
            <person name="Franceschini L.M."/>
            <person name="Leite T.F."/>
            <person name="Margarido G.R.A."/>
            <person name="Almeida C.A."/>
            <person name="Ferrarezi J.A."/>
            <person name="Labate C.A."/>
        </authorList>
    </citation>
    <scope>NUCLEOTIDE SEQUENCE</scope>
    <source>
        <strain evidence="1">MF-1</strain>
    </source>
</reference>
<organism evidence="1 2">
    <name type="scientific">Austropuccinia psidii MF-1</name>
    <dbReference type="NCBI Taxonomy" id="1389203"/>
    <lineage>
        <taxon>Eukaryota</taxon>
        <taxon>Fungi</taxon>
        <taxon>Dikarya</taxon>
        <taxon>Basidiomycota</taxon>
        <taxon>Pucciniomycotina</taxon>
        <taxon>Pucciniomycetes</taxon>
        <taxon>Pucciniales</taxon>
        <taxon>Sphaerophragmiaceae</taxon>
        <taxon>Austropuccinia</taxon>
    </lineage>
</organism>
<comment type="caution">
    <text evidence="1">The sequence shown here is derived from an EMBL/GenBank/DDBJ whole genome shotgun (WGS) entry which is preliminary data.</text>
</comment>
<gene>
    <name evidence="1" type="ORF">O181_010871</name>
</gene>
<evidence type="ECO:0000313" key="1">
    <source>
        <dbReference type="EMBL" id="MBW0471156.1"/>
    </source>
</evidence>
<sequence>MNIQMRNHKLSTEMPEVLEHAVKCRFNQNFTLDDISSTLKDVRKRTNIGKYSPYKSHSFREEQPFRVDNKDKPRVKVDEVAKKTCHNCGLMKILRKNRTASSIAEEPLGKIRGHDIELYLVVERPYTPMLRRPPYQASLETRNEIEKHVNELLDMDVIRKIGYNGILCTFQSRIRGSPSPKTNCRW</sequence>
<dbReference type="Proteomes" id="UP000765509">
    <property type="component" value="Unassembled WGS sequence"/>
</dbReference>